<gene>
    <name evidence="2" type="ORF">SEA_C3PO_34</name>
</gene>
<keyword evidence="1" id="KW-1133">Transmembrane helix</keyword>
<dbReference type="OrthoDB" id="31868at10239"/>
<evidence type="ECO:0008006" key="4">
    <source>
        <dbReference type="Google" id="ProtNLM"/>
    </source>
</evidence>
<evidence type="ECO:0000313" key="3">
    <source>
        <dbReference type="Proteomes" id="UP000241822"/>
    </source>
</evidence>
<dbReference type="Proteomes" id="UP000241822">
    <property type="component" value="Segment"/>
</dbReference>
<organism evidence="2 3">
    <name type="scientific">Corynebacterium phage C3PO</name>
    <dbReference type="NCBI Taxonomy" id="2047868"/>
    <lineage>
        <taxon>Viruses</taxon>
        <taxon>Duplodnaviria</taxon>
        <taxon>Heunggongvirae</taxon>
        <taxon>Uroviricota</taxon>
        <taxon>Caudoviricetes</taxon>
        <taxon>Zierdtviridae</taxon>
        <taxon>Toshachvirinae</taxon>
        <taxon>Ceetrepovirus</taxon>
        <taxon>Ceetrepovirus C3PO</taxon>
        <taxon>Corynebacterium virus C3PO</taxon>
    </lineage>
</organism>
<evidence type="ECO:0000256" key="1">
    <source>
        <dbReference type="SAM" id="Phobius"/>
    </source>
</evidence>
<dbReference type="EMBL" id="MG198776">
    <property type="protein sequence ID" value="ATW58491.1"/>
    <property type="molecule type" value="Genomic_DNA"/>
</dbReference>
<sequence>MEAIDPNAINQTSLIGQITMLLLAIGVILSTLKAYLPKNRGAEGKSRMEILRDKVKSSEEDSAFTRKVNNNLSEWQLTAREVIRVLKNHLVDNGIEIPERVKAMEDHLRAIDEREIFDEPES</sequence>
<keyword evidence="3" id="KW-1185">Reference proteome</keyword>
<name>A0A2H4P8C2_9CAUD</name>
<proteinExistence type="predicted"/>
<keyword evidence="1" id="KW-0812">Transmembrane</keyword>
<accession>A0A2H4P8C2</accession>
<keyword evidence="1" id="KW-0472">Membrane</keyword>
<evidence type="ECO:0000313" key="2">
    <source>
        <dbReference type="EMBL" id="ATW58491.1"/>
    </source>
</evidence>
<reference evidence="2 3" key="1">
    <citation type="submission" date="2017-10" db="EMBL/GenBank/DDBJ databases">
        <authorList>
            <person name="Almansoob K.M."/>
            <person name="Barra A."/>
            <person name="Canlas S.M."/>
            <person name="Chawla N."/>
            <person name="Johnson B.N."/>
            <person name="Kuhl M.D."/>
            <person name="Lin J.Y."/>
            <person name="Patel D.V."/>
            <person name="Reddy A.G."/>
            <person name="Sobol L."/>
            <person name="Solorzano-Papili D."/>
            <person name="Monti D.L."/>
            <person name="Stoner T.H."/>
            <person name="Garlena R.A."/>
            <person name="Russell D.A."/>
            <person name="Pope W.H."/>
            <person name="Jacobs-Sera D."/>
            <person name="Hatfull G.F."/>
        </authorList>
    </citation>
    <scope>NUCLEOTIDE SEQUENCE [LARGE SCALE GENOMIC DNA]</scope>
</reference>
<protein>
    <recommendedName>
        <fullName evidence="4">Holin</fullName>
    </recommendedName>
</protein>
<feature type="transmembrane region" description="Helical" evidence="1">
    <location>
        <begin position="14"/>
        <end position="36"/>
    </location>
</feature>